<keyword evidence="2" id="KW-1185">Reference proteome</keyword>
<dbReference type="Proteomes" id="UP001055439">
    <property type="component" value="Chromosome 6"/>
</dbReference>
<proteinExistence type="predicted"/>
<sequence>MPLGKSGNKGDDEGPHHNLNKQCWSYFGLTKSLSSANIQLNHRKEHADSVPREVGPEWNPSEWLIEMEELLETLKQGSISFPRLCPVEAHHFLREEGTKPCFNQDGCVEDGRFWKPQGTELFIPSKIPSNVAIAGRSR</sequence>
<dbReference type="AlphaFoldDB" id="A0A9E7KD58"/>
<organism evidence="1 2">
    <name type="scientific">Musa troglodytarum</name>
    <name type="common">fe'i banana</name>
    <dbReference type="NCBI Taxonomy" id="320322"/>
    <lineage>
        <taxon>Eukaryota</taxon>
        <taxon>Viridiplantae</taxon>
        <taxon>Streptophyta</taxon>
        <taxon>Embryophyta</taxon>
        <taxon>Tracheophyta</taxon>
        <taxon>Spermatophyta</taxon>
        <taxon>Magnoliopsida</taxon>
        <taxon>Liliopsida</taxon>
        <taxon>Zingiberales</taxon>
        <taxon>Musaceae</taxon>
        <taxon>Musa</taxon>
    </lineage>
</organism>
<accession>A0A9E7KD58</accession>
<name>A0A9E7KD58_9LILI</name>
<dbReference type="EMBL" id="CP097508">
    <property type="protein sequence ID" value="URE13492.1"/>
    <property type="molecule type" value="Genomic_DNA"/>
</dbReference>
<reference evidence="1" key="1">
    <citation type="submission" date="2022-05" db="EMBL/GenBank/DDBJ databases">
        <title>The Musa troglodytarum L. genome provides insights into the mechanism of non-climacteric behaviour and enrichment of carotenoids.</title>
        <authorList>
            <person name="Wang J."/>
        </authorList>
    </citation>
    <scope>NUCLEOTIDE SEQUENCE</scope>
    <source>
        <tissue evidence="1">Leaf</tissue>
    </source>
</reference>
<protein>
    <submittedName>
        <fullName evidence="1">Uncharacterized protein</fullName>
    </submittedName>
</protein>
<evidence type="ECO:0000313" key="2">
    <source>
        <dbReference type="Proteomes" id="UP001055439"/>
    </source>
</evidence>
<gene>
    <name evidence="1" type="ORF">MUK42_05300</name>
</gene>
<evidence type="ECO:0000313" key="1">
    <source>
        <dbReference type="EMBL" id="URE13492.1"/>
    </source>
</evidence>